<dbReference type="EMBL" id="CP110226">
    <property type="protein sequence ID" value="UZD21590.1"/>
    <property type="molecule type" value="Genomic_DNA"/>
</dbReference>
<name>A0ABY6MD02_9BACT</name>
<gene>
    <name evidence="1" type="ORF">OM944_13065</name>
</gene>
<protein>
    <submittedName>
        <fullName evidence="1">Uncharacterized protein</fullName>
    </submittedName>
</protein>
<organism evidence="1 2">
    <name type="scientific">Algoriphagus halophytocola</name>
    <dbReference type="NCBI Taxonomy" id="2991499"/>
    <lineage>
        <taxon>Bacteria</taxon>
        <taxon>Pseudomonadati</taxon>
        <taxon>Bacteroidota</taxon>
        <taxon>Cytophagia</taxon>
        <taxon>Cytophagales</taxon>
        <taxon>Cyclobacteriaceae</taxon>
        <taxon>Algoriphagus</taxon>
    </lineage>
</organism>
<accession>A0ABY6MD02</accession>
<dbReference type="RefSeq" id="WP_264808062.1">
    <property type="nucleotide sequence ID" value="NZ_CP110226.1"/>
</dbReference>
<proteinExistence type="predicted"/>
<keyword evidence="2" id="KW-1185">Reference proteome</keyword>
<evidence type="ECO:0000313" key="2">
    <source>
        <dbReference type="Proteomes" id="UP001163156"/>
    </source>
</evidence>
<evidence type="ECO:0000313" key="1">
    <source>
        <dbReference type="EMBL" id="UZD21590.1"/>
    </source>
</evidence>
<sequence length="47" mass="5378">MELNSQSTDLDDLSSTQIINNTDQVQKGLNATKYYEIKHDPKRHTEG</sequence>
<dbReference type="Proteomes" id="UP001163156">
    <property type="component" value="Chromosome"/>
</dbReference>
<reference evidence="1" key="1">
    <citation type="submission" date="2022-10" db="EMBL/GenBank/DDBJ databases">
        <title>Algoriphagus sp. a novel bacteria isolate from halophytes salicornia europaea.</title>
        <authorList>
            <person name="Peng Y."/>
            <person name="Jiang L."/>
            <person name="Lee J."/>
        </authorList>
    </citation>
    <scope>NUCLEOTIDE SEQUENCE</scope>
    <source>
        <strain evidence="1">TR-M5</strain>
    </source>
</reference>